<dbReference type="GO" id="GO:0016747">
    <property type="term" value="F:acyltransferase activity, transferring groups other than amino-acyl groups"/>
    <property type="evidence" value="ECO:0007669"/>
    <property type="project" value="InterPro"/>
</dbReference>
<organism evidence="2 3">
    <name type="scientific">Sporosarcina ureilytica</name>
    <dbReference type="NCBI Taxonomy" id="298596"/>
    <lineage>
        <taxon>Bacteria</taxon>
        <taxon>Bacillati</taxon>
        <taxon>Bacillota</taxon>
        <taxon>Bacilli</taxon>
        <taxon>Bacillales</taxon>
        <taxon>Caryophanaceae</taxon>
        <taxon>Sporosarcina</taxon>
    </lineage>
</organism>
<name>A0A1D8JHA6_9BACL</name>
<reference evidence="2 3" key="1">
    <citation type="submission" date="2016-09" db="EMBL/GenBank/DDBJ databases">
        <title>Complete genome sequence of the Lysinibacillus sphaericus LMG 22257, a specie of Bacillus with ureolytic activity that can effectively biodeposit calcium carbonate.</title>
        <authorList>
            <person name="Yan W."/>
        </authorList>
    </citation>
    <scope>NUCLEOTIDE SEQUENCE [LARGE SCALE GENOMIC DNA]</scope>
    <source>
        <strain evidence="2 3">LMG 22257</strain>
    </source>
</reference>
<dbReference type="Pfam" id="PF00583">
    <property type="entry name" value="Acetyltransf_1"/>
    <property type="match status" value="1"/>
</dbReference>
<protein>
    <submittedName>
        <fullName evidence="2">GNAT family N-acetyltransferase</fullName>
    </submittedName>
</protein>
<keyword evidence="3" id="KW-1185">Reference proteome</keyword>
<dbReference type="EMBL" id="CP017560">
    <property type="protein sequence ID" value="AOV08102.1"/>
    <property type="molecule type" value="Genomic_DNA"/>
</dbReference>
<dbReference type="SUPFAM" id="SSF55729">
    <property type="entry name" value="Acyl-CoA N-acyltransferases (Nat)"/>
    <property type="match status" value="1"/>
</dbReference>
<dbReference type="InterPro" id="IPR000182">
    <property type="entry name" value="GNAT_dom"/>
</dbReference>
<sequence length="122" mass="14100">MLIRYKKTYEKIAMGLLSYMPEDQSVKALQETIQQYETDDSWELYLWKDGEDFIGLLGIEMGNDVFTLQHLSVNPSFRGEGFGKEMVKAIQSRYPEKKCQSTEITEAFLKRCMQEESGGADH</sequence>
<dbReference type="KEGG" id="surl:BI350_11510"/>
<proteinExistence type="predicted"/>
<dbReference type="InterPro" id="IPR016181">
    <property type="entry name" value="Acyl_CoA_acyltransferase"/>
</dbReference>
<keyword evidence="2" id="KW-0808">Transferase</keyword>
<evidence type="ECO:0000313" key="3">
    <source>
        <dbReference type="Proteomes" id="UP000185746"/>
    </source>
</evidence>
<dbReference type="PROSITE" id="PS51186">
    <property type="entry name" value="GNAT"/>
    <property type="match status" value="1"/>
</dbReference>
<dbReference type="RefSeq" id="WP_075528245.1">
    <property type="nucleotide sequence ID" value="NZ_CP017560.1"/>
</dbReference>
<feature type="domain" description="N-acetyltransferase" evidence="1">
    <location>
        <begin position="1"/>
        <end position="122"/>
    </location>
</feature>
<evidence type="ECO:0000313" key="2">
    <source>
        <dbReference type="EMBL" id="AOV08102.1"/>
    </source>
</evidence>
<accession>A0A1D8JHA6</accession>
<dbReference type="AlphaFoldDB" id="A0A1D8JHA6"/>
<dbReference type="Gene3D" id="3.40.630.30">
    <property type="match status" value="1"/>
</dbReference>
<gene>
    <name evidence="2" type="ORF">BI350_11510</name>
</gene>
<evidence type="ECO:0000259" key="1">
    <source>
        <dbReference type="PROSITE" id="PS51186"/>
    </source>
</evidence>
<dbReference type="CDD" id="cd04301">
    <property type="entry name" value="NAT_SF"/>
    <property type="match status" value="1"/>
</dbReference>
<dbReference type="Proteomes" id="UP000185746">
    <property type="component" value="Chromosome"/>
</dbReference>